<reference evidence="2 3" key="2">
    <citation type="journal article" date="2018" name="Proc. Natl. Acad. Sci.">
        <title>RNAi is a critical determinant of centromere evolution in closely related fungi.</title>
        <authorList>
            <person name="Yadav V."/>
            <person name="Sun S."/>
            <person name="Billmyre R.B."/>
            <person name="Thimmappa B.C."/>
            <person name="Shea T."/>
            <person name="Lintner R."/>
            <person name="Bakkeren G."/>
            <person name="Cuomo C.A."/>
            <person name="Heitman J."/>
            <person name="Sanyal K."/>
        </authorList>
    </citation>
    <scope>NUCLEOTIDE SEQUENCE [LARGE SCALE GENOMIC DNA]</scope>
    <source>
        <strain evidence="2 3">R265</strain>
    </source>
</reference>
<evidence type="ECO:0000313" key="2">
    <source>
        <dbReference type="EMBL" id="KGB74753.1"/>
    </source>
</evidence>
<evidence type="ECO:0000313" key="3">
    <source>
        <dbReference type="Proteomes" id="UP000029445"/>
    </source>
</evidence>
<reference evidence="2 3" key="1">
    <citation type="journal article" date="2011" name="MBio">
        <title>Genome variation in Cryptococcus gattii, an emerging pathogen of immunocompetent hosts.</title>
        <authorList>
            <person name="D'Souza C.A."/>
            <person name="Kronstad J.W."/>
            <person name="Taylor G."/>
            <person name="Warren R."/>
            <person name="Yuen M."/>
            <person name="Hu G."/>
            <person name="Jung W.H."/>
            <person name="Sham A."/>
            <person name="Kidd S.E."/>
            <person name="Tangen K."/>
            <person name="Lee N."/>
            <person name="Zeilmaker T."/>
            <person name="Sawkins J."/>
            <person name="McVicker G."/>
            <person name="Shah S."/>
            <person name="Gnerre S."/>
            <person name="Griggs A."/>
            <person name="Zeng Q."/>
            <person name="Bartlett K."/>
            <person name="Li W."/>
            <person name="Wang X."/>
            <person name="Heitman J."/>
            <person name="Stajich J.E."/>
            <person name="Fraser J.A."/>
            <person name="Meyer W."/>
            <person name="Carter D."/>
            <person name="Schein J."/>
            <person name="Krzywinski M."/>
            <person name="Kwon-Chung K.J."/>
            <person name="Varma A."/>
            <person name="Wang J."/>
            <person name="Brunham R."/>
            <person name="Fyfe M."/>
            <person name="Ouellette B.F."/>
            <person name="Siddiqui A."/>
            <person name="Marra M."/>
            <person name="Jones S."/>
            <person name="Holt R."/>
            <person name="Birren B.W."/>
            <person name="Galagan J.E."/>
            <person name="Cuomo C.A."/>
        </authorList>
    </citation>
    <scope>NUCLEOTIDE SEQUENCE [LARGE SCALE GENOMIC DNA]</scope>
    <source>
        <strain evidence="2 3">R265</strain>
    </source>
</reference>
<dbReference type="GeneID" id="88176825"/>
<dbReference type="AlphaFoldDB" id="A0A095EB28"/>
<dbReference type="OrthoDB" id="2575427at2759"/>
<feature type="compositionally biased region" description="Low complexity" evidence="1">
    <location>
        <begin position="1"/>
        <end position="26"/>
    </location>
</feature>
<dbReference type="RefSeq" id="XP_062880741.1">
    <property type="nucleotide sequence ID" value="XM_063024671.1"/>
</dbReference>
<proteinExistence type="predicted"/>
<keyword evidence="3" id="KW-1185">Reference proteome</keyword>
<sequence>MTTKTTRKTLLPPSPLTLPASVPSVLLEERSPSLEGPTDSKSYFMAQETPTQPPLPKSIPIPATRRGSKSYIYTSSPHSPNSVLPWNPGSTNYQLSTSSRLSVSTATEMSRLTLETSPVKRHKLGVNCDESQQWSHKTCGSNMEQNDGGLGLSTGWSSSPASAEISDITVQKNAPAPNRSVSNEQPSSPKHLNEQGPGHTVCPPEDCQRTTDASRI</sequence>
<organism evidence="2 3">
    <name type="scientific">Cryptococcus deuterogattii (strain R265)</name>
    <name type="common">Cryptococcus gattii VGII (strain R265)</name>
    <dbReference type="NCBI Taxonomy" id="294750"/>
    <lineage>
        <taxon>Eukaryota</taxon>
        <taxon>Fungi</taxon>
        <taxon>Dikarya</taxon>
        <taxon>Basidiomycota</taxon>
        <taxon>Agaricomycotina</taxon>
        <taxon>Tremellomycetes</taxon>
        <taxon>Tremellales</taxon>
        <taxon>Cryptococcaceae</taxon>
        <taxon>Cryptococcus</taxon>
        <taxon>Cryptococcus gattii species complex</taxon>
    </lineage>
</organism>
<dbReference type="OMA" id="PENCQRT"/>
<feature type="compositionally biased region" description="Polar residues" evidence="1">
    <location>
        <begin position="179"/>
        <end position="190"/>
    </location>
</feature>
<dbReference type="EMBL" id="CP025760">
    <property type="protein sequence ID" value="KGB74753.1"/>
    <property type="molecule type" value="Genomic_DNA"/>
</dbReference>
<feature type="region of interest" description="Disordered" evidence="1">
    <location>
        <begin position="1"/>
        <end position="64"/>
    </location>
</feature>
<dbReference type="VEuPathDB" id="FungiDB:CNBG_0591"/>
<feature type="compositionally biased region" description="Polar residues" evidence="1">
    <location>
        <begin position="130"/>
        <end position="145"/>
    </location>
</feature>
<dbReference type="Proteomes" id="UP000029445">
    <property type="component" value="Chromosome 2"/>
</dbReference>
<name>A0A095EB28_CRYD2</name>
<protein>
    <submittedName>
        <fullName evidence="2">Uncharacterized protein</fullName>
    </submittedName>
</protein>
<dbReference type="KEGG" id="cdeu:CNBG_0591"/>
<feature type="compositionally biased region" description="Basic and acidic residues" evidence="1">
    <location>
        <begin position="206"/>
        <end position="216"/>
    </location>
</feature>
<dbReference type="HOGENOM" id="CLU_1277566_0_0_1"/>
<evidence type="ECO:0000256" key="1">
    <source>
        <dbReference type="SAM" id="MobiDB-lite"/>
    </source>
</evidence>
<gene>
    <name evidence="2" type="ORF">CNBG_0591</name>
</gene>
<accession>A0A095EB28</accession>
<feature type="region of interest" description="Disordered" evidence="1">
    <location>
        <begin position="130"/>
        <end position="216"/>
    </location>
</feature>